<dbReference type="GO" id="GO:0071897">
    <property type="term" value="P:DNA biosynthetic process"/>
    <property type="evidence" value="ECO:0007669"/>
    <property type="project" value="UniProtKB-KW"/>
</dbReference>
<evidence type="ECO:0000256" key="6">
    <source>
        <dbReference type="ARBA" id="ARBA00022777"/>
    </source>
</evidence>
<dbReference type="PANTHER" id="PTHR11441">
    <property type="entry name" value="THYMIDINE KINASE"/>
    <property type="match status" value="1"/>
</dbReference>
<dbReference type="FunFam" id="3.40.50.300:FF:001270">
    <property type="entry name" value="Thymidine kinase"/>
    <property type="match status" value="1"/>
</dbReference>
<protein>
    <recommendedName>
        <fullName evidence="11">Thymidine kinase</fullName>
        <ecNumber evidence="11">2.7.1.21</ecNumber>
    </recommendedName>
</protein>
<comment type="similarity">
    <text evidence="1 12">Belongs to the thymidine kinase family.</text>
</comment>
<dbReference type="Pfam" id="PF00265">
    <property type="entry name" value="TK"/>
    <property type="match status" value="1"/>
</dbReference>
<dbReference type="GO" id="GO:0046872">
    <property type="term" value="F:metal ion binding"/>
    <property type="evidence" value="ECO:0007669"/>
    <property type="project" value="UniProtKB-KW"/>
</dbReference>
<evidence type="ECO:0000256" key="7">
    <source>
        <dbReference type="ARBA" id="ARBA00022833"/>
    </source>
</evidence>
<dbReference type="AlphaFoldDB" id="A0AA39LK86"/>
<keyword evidence="7" id="KW-0862">Zinc</keyword>
<comment type="caution">
    <text evidence="13">The sequence shown here is derived from an EMBL/GenBank/DDBJ whole genome shotgun (WGS) entry which is preliminary data.</text>
</comment>
<keyword evidence="6 11" id="KW-0418">Kinase</keyword>
<keyword evidence="3 11" id="KW-0808">Transferase</keyword>
<keyword evidence="5 11" id="KW-0547">Nucleotide-binding</keyword>
<dbReference type="GO" id="GO:0004797">
    <property type="term" value="F:thymidine kinase activity"/>
    <property type="evidence" value="ECO:0007669"/>
    <property type="project" value="UniProtKB-EC"/>
</dbReference>
<dbReference type="InterPro" id="IPR027417">
    <property type="entry name" value="P-loop_NTPase"/>
</dbReference>
<dbReference type="EC" id="2.7.1.21" evidence="11"/>
<proteinExistence type="inferred from homology"/>
<evidence type="ECO:0000256" key="11">
    <source>
        <dbReference type="RuleBase" id="RU000544"/>
    </source>
</evidence>
<comment type="catalytic activity">
    <reaction evidence="10">
        <text>thymidine + ATP = dTMP + ADP + H(+)</text>
        <dbReference type="Rhea" id="RHEA:19129"/>
        <dbReference type="ChEBI" id="CHEBI:15378"/>
        <dbReference type="ChEBI" id="CHEBI:17748"/>
        <dbReference type="ChEBI" id="CHEBI:30616"/>
        <dbReference type="ChEBI" id="CHEBI:63528"/>
        <dbReference type="ChEBI" id="CHEBI:456216"/>
        <dbReference type="EC" id="2.7.1.21"/>
    </reaction>
    <physiologicalReaction direction="left-to-right" evidence="10">
        <dbReference type="Rhea" id="RHEA:19130"/>
    </physiologicalReaction>
</comment>
<keyword evidence="8 11" id="KW-0067">ATP-binding</keyword>
<evidence type="ECO:0000256" key="2">
    <source>
        <dbReference type="ARBA" id="ARBA00022634"/>
    </source>
</evidence>
<evidence type="ECO:0000256" key="10">
    <source>
        <dbReference type="ARBA" id="ARBA00048113"/>
    </source>
</evidence>
<gene>
    <name evidence="13" type="ORF">QR680_003375</name>
</gene>
<dbReference type="EMBL" id="JAUCMV010000005">
    <property type="protein sequence ID" value="KAK0400144.1"/>
    <property type="molecule type" value="Genomic_DNA"/>
</dbReference>
<sequence length="229" mass="25955">MVLDFYCGDGRGGIHMIVGPMFSGKSTELFRQLNRYELAGKKTVLVKYAKDNRYDSEMASTHDAKKMKALKALRLSDVINTIQQYQVIGVDEGQFFDDIVTISEALANMGKTVIIAALDGDFRREPFPTIARLYSLSEKVDKLTAVCRQCSYFASFTTRTKPYSEESDEFPTKHYKNADLLAVCRRCYNDARGKLCVENTSTNELAFSQKRECEDESDDNSVVLKRRNA</sequence>
<name>A0AA39LK86_9BILA</name>
<dbReference type="SUPFAM" id="SSF52540">
    <property type="entry name" value="P-loop containing nucleoside triphosphate hydrolases"/>
    <property type="match status" value="1"/>
</dbReference>
<evidence type="ECO:0000256" key="4">
    <source>
        <dbReference type="ARBA" id="ARBA00022723"/>
    </source>
</evidence>
<dbReference type="Proteomes" id="UP001175271">
    <property type="component" value="Unassembled WGS sequence"/>
</dbReference>
<comment type="subunit">
    <text evidence="9">Homotetramer. Tetramerization from dimerization is induced by ATP and increases catalytic efficiency due to a high affinity for thymidine. Tetramerization is inhibited by phosphorylation at Ser-13. Interacts (via the KEN box) with FZR1.</text>
</comment>
<evidence type="ECO:0000256" key="9">
    <source>
        <dbReference type="ARBA" id="ARBA00046642"/>
    </source>
</evidence>
<dbReference type="GO" id="GO:0005524">
    <property type="term" value="F:ATP binding"/>
    <property type="evidence" value="ECO:0007669"/>
    <property type="project" value="UniProtKB-KW"/>
</dbReference>
<dbReference type="InterPro" id="IPR001267">
    <property type="entry name" value="Thymidine_kinase"/>
</dbReference>
<evidence type="ECO:0000256" key="5">
    <source>
        <dbReference type="ARBA" id="ARBA00022741"/>
    </source>
</evidence>
<evidence type="ECO:0000256" key="1">
    <source>
        <dbReference type="ARBA" id="ARBA00007587"/>
    </source>
</evidence>
<dbReference type="PANTHER" id="PTHR11441:SF0">
    <property type="entry name" value="THYMIDINE KINASE, CYTOSOLIC"/>
    <property type="match status" value="1"/>
</dbReference>
<dbReference type="Gene3D" id="3.40.50.300">
    <property type="entry name" value="P-loop containing nucleotide triphosphate hydrolases"/>
    <property type="match status" value="1"/>
</dbReference>
<evidence type="ECO:0000256" key="3">
    <source>
        <dbReference type="ARBA" id="ARBA00022679"/>
    </source>
</evidence>
<evidence type="ECO:0000256" key="8">
    <source>
        <dbReference type="ARBA" id="ARBA00022840"/>
    </source>
</evidence>
<keyword evidence="2 11" id="KW-0237">DNA synthesis</keyword>
<accession>A0AA39LK86</accession>
<keyword evidence="14" id="KW-1185">Reference proteome</keyword>
<evidence type="ECO:0000313" key="13">
    <source>
        <dbReference type="EMBL" id="KAK0400144.1"/>
    </source>
</evidence>
<evidence type="ECO:0000313" key="14">
    <source>
        <dbReference type="Proteomes" id="UP001175271"/>
    </source>
</evidence>
<dbReference type="GO" id="GO:0042802">
    <property type="term" value="F:identical protein binding"/>
    <property type="evidence" value="ECO:0007669"/>
    <property type="project" value="UniProtKB-ARBA"/>
</dbReference>
<keyword evidence="4" id="KW-0479">Metal-binding</keyword>
<reference evidence="13" key="1">
    <citation type="submission" date="2023-06" db="EMBL/GenBank/DDBJ databases">
        <title>Genomic analysis of the entomopathogenic nematode Steinernema hermaphroditum.</title>
        <authorList>
            <person name="Schwarz E.M."/>
            <person name="Heppert J.K."/>
            <person name="Baniya A."/>
            <person name="Schwartz H.T."/>
            <person name="Tan C.-H."/>
            <person name="Antoshechkin I."/>
            <person name="Sternberg P.W."/>
            <person name="Goodrich-Blair H."/>
            <person name="Dillman A.R."/>
        </authorList>
    </citation>
    <scope>NUCLEOTIDE SEQUENCE</scope>
    <source>
        <strain evidence="13">PS9179</strain>
        <tissue evidence="13">Whole animal</tissue>
    </source>
</reference>
<dbReference type="GO" id="GO:0046104">
    <property type="term" value="P:thymidine metabolic process"/>
    <property type="evidence" value="ECO:0007669"/>
    <property type="project" value="TreeGrafter"/>
</dbReference>
<organism evidence="13 14">
    <name type="scientific">Steinernema hermaphroditum</name>
    <dbReference type="NCBI Taxonomy" id="289476"/>
    <lineage>
        <taxon>Eukaryota</taxon>
        <taxon>Metazoa</taxon>
        <taxon>Ecdysozoa</taxon>
        <taxon>Nematoda</taxon>
        <taxon>Chromadorea</taxon>
        <taxon>Rhabditida</taxon>
        <taxon>Tylenchina</taxon>
        <taxon>Panagrolaimomorpha</taxon>
        <taxon>Strongyloidoidea</taxon>
        <taxon>Steinernematidae</taxon>
        <taxon>Steinernema</taxon>
    </lineage>
</organism>
<evidence type="ECO:0000256" key="12">
    <source>
        <dbReference type="RuleBase" id="RU004165"/>
    </source>
</evidence>